<dbReference type="PANTHER" id="PTHR45661:SF3">
    <property type="entry name" value="IG-LIKE DOMAIN-CONTAINING PROTEIN"/>
    <property type="match status" value="1"/>
</dbReference>
<reference evidence="1" key="1">
    <citation type="submission" date="2019-08" db="EMBL/GenBank/DDBJ databases">
        <authorList>
            <person name="Kucharzyk K."/>
            <person name="Murdoch R.W."/>
            <person name="Higgins S."/>
            <person name="Loffler F."/>
        </authorList>
    </citation>
    <scope>NUCLEOTIDE SEQUENCE</scope>
</reference>
<protein>
    <recommendedName>
        <fullName evidence="2">Copper amine oxidase-like N-terminal domain-containing protein</fullName>
    </recommendedName>
</protein>
<dbReference type="InterPro" id="IPR026906">
    <property type="entry name" value="LRR_5"/>
</dbReference>
<name>A0A644YIG4_9ZZZZ</name>
<dbReference type="InterPro" id="IPR053139">
    <property type="entry name" value="Surface_bspA-like"/>
</dbReference>
<dbReference type="EMBL" id="VSSQ01005168">
    <property type="protein sequence ID" value="MPM28119.1"/>
    <property type="molecule type" value="Genomic_DNA"/>
</dbReference>
<dbReference type="Pfam" id="PF13306">
    <property type="entry name" value="LRR_5"/>
    <property type="match status" value="3"/>
</dbReference>
<evidence type="ECO:0008006" key="2">
    <source>
        <dbReference type="Google" id="ProtNLM"/>
    </source>
</evidence>
<dbReference type="PANTHER" id="PTHR45661">
    <property type="entry name" value="SURFACE ANTIGEN"/>
    <property type="match status" value="1"/>
</dbReference>
<dbReference type="Gene3D" id="3.40.50.12480">
    <property type="match status" value="1"/>
</dbReference>
<dbReference type="AlphaFoldDB" id="A0A644YIG4"/>
<accession>A0A644YIG4</accession>
<gene>
    <name evidence="1" type="ORF">SDC9_74638</name>
</gene>
<evidence type="ECO:0000313" key="1">
    <source>
        <dbReference type="EMBL" id="MPM28119.1"/>
    </source>
</evidence>
<sequence length="636" mass="67122">MKTKRIAALALAAALLLSCPGFTALASDGDFVIENGTLVSYHGPGGAVTIPAGVTAIGDEAFEYTEITSVNFPNSLTTIGWGAFMYCSGLTSVSIPNSVTSIGESAFEGCDNLQSVKLPVGLTVISKSLFFDCVKLTSVNIPSNVTEIGMCAFAHCFNLKSVALPEGLSFVGDDAFCETAIPEPIYILEGSVLCFVPASYTEFVIPETVNQVGGGAFDSCWGLKSVIIPDSVTSIGNFAFYGCVHLSSVHLPDSVVFIGYYAFYGCRSLSSINIPSGNIEIGMTAFSKTNINEPIISNDNSVLYYIPDSYHTFTVPDGIKKINGGAFDGCSELTSVTIPESVTSIGEYAFTDCVSLTSVKIPQGVTLINEGLFSYCINLKSITLPEGITSIGSFSFYQCIRLSSVSIPESVVSIGDLAFTECASLTAITIPENVASVGDSAFQDTGITSLYVTGSKTEFNQYAFDNCGVTIYAPEGSTAQVYARENGITFVATIASAVPNASAVYVNGKLISVEAYTIGGYNYFKLRDIAMALRGTEKQFEVGWNLENDAIGLRSNASYTPVGGELAVSGSEASITANLSAAKVYLDGAEVKLTAYIISGYNYFKLRDLGSALNFAVTWDGASYAVRIDTSAGYTG</sequence>
<dbReference type="Gene3D" id="3.80.10.10">
    <property type="entry name" value="Ribonuclease Inhibitor"/>
    <property type="match status" value="2"/>
</dbReference>
<dbReference type="PROSITE" id="PS51257">
    <property type="entry name" value="PROKAR_LIPOPROTEIN"/>
    <property type="match status" value="1"/>
</dbReference>
<organism evidence="1">
    <name type="scientific">bioreactor metagenome</name>
    <dbReference type="NCBI Taxonomy" id="1076179"/>
    <lineage>
        <taxon>unclassified sequences</taxon>
        <taxon>metagenomes</taxon>
        <taxon>ecological metagenomes</taxon>
    </lineage>
</organism>
<proteinExistence type="predicted"/>
<dbReference type="SUPFAM" id="SSF52058">
    <property type="entry name" value="L domain-like"/>
    <property type="match status" value="1"/>
</dbReference>
<dbReference type="InterPro" id="IPR032675">
    <property type="entry name" value="LRR_dom_sf"/>
</dbReference>
<comment type="caution">
    <text evidence="1">The sequence shown here is derived from an EMBL/GenBank/DDBJ whole genome shotgun (WGS) entry which is preliminary data.</text>
</comment>